<feature type="domain" description="Lon N-terminal" evidence="1">
    <location>
        <begin position="1"/>
        <end position="150"/>
    </location>
</feature>
<dbReference type="WBParaSite" id="ECPE_0001438701-mRNA-1">
    <property type="protein sequence ID" value="ECPE_0001438701-mRNA-1"/>
    <property type="gene ID" value="ECPE_0001438701"/>
</dbReference>
<name>A0A183B562_9TREM</name>
<dbReference type="AlphaFoldDB" id="A0A183B562"/>
<organism evidence="2">
    <name type="scientific">Echinostoma caproni</name>
    <dbReference type="NCBI Taxonomy" id="27848"/>
    <lineage>
        <taxon>Eukaryota</taxon>
        <taxon>Metazoa</taxon>
        <taxon>Spiralia</taxon>
        <taxon>Lophotrochozoa</taxon>
        <taxon>Platyhelminthes</taxon>
        <taxon>Trematoda</taxon>
        <taxon>Digenea</taxon>
        <taxon>Plagiorchiida</taxon>
        <taxon>Echinostomata</taxon>
        <taxon>Echinostomatoidea</taxon>
        <taxon>Echinostomatidae</taxon>
        <taxon>Echinostoma</taxon>
    </lineage>
</organism>
<evidence type="ECO:0000259" key="1">
    <source>
        <dbReference type="PROSITE" id="PS51787"/>
    </source>
</evidence>
<dbReference type="GO" id="GO:0061630">
    <property type="term" value="F:ubiquitin protein ligase activity"/>
    <property type="evidence" value="ECO:0007669"/>
    <property type="project" value="TreeGrafter"/>
</dbReference>
<protein>
    <submittedName>
        <fullName evidence="2">Lon N-terminal domain-containing protein</fullName>
    </submittedName>
</protein>
<dbReference type="InterPro" id="IPR015947">
    <property type="entry name" value="PUA-like_sf"/>
</dbReference>
<proteinExistence type="predicted"/>
<accession>A0A183B562</accession>
<dbReference type="Pfam" id="PF02190">
    <property type="entry name" value="LON_substr_bdg"/>
    <property type="match status" value="1"/>
</dbReference>
<dbReference type="SUPFAM" id="SSF88697">
    <property type="entry name" value="PUA domain-like"/>
    <property type="match status" value="1"/>
</dbReference>
<evidence type="ECO:0000313" key="2">
    <source>
        <dbReference type="WBParaSite" id="ECPE_0001438701-mRNA-1"/>
    </source>
</evidence>
<dbReference type="PANTHER" id="PTHR23327">
    <property type="entry name" value="RING FINGER PROTEIN 127"/>
    <property type="match status" value="1"/>
</dbReference>
<reference evidence="2" key="1">
    <citation type="submission" date="2016-06" db="UniProtKB">
        <authorList>
            <consortium name="WormBaseParasite"/>
        </authorList>
    </citation>
    <scope>IDENTIFICATION</scope>
</reference>
<dbReference type="PANTHER" id="PTHR23327:SF42">
    <property type="entry name" value="LON PEPTIDASE N-TERMINAL DOMAIN AND RING FINGER PROTEIN C14F5.10C"/>
    <property type="match status" value="1"/>
</dbReference>
<dbReference type="InterPro" id="IPR003111">
    <property type="entry name" value="Lon_prtase_N"/>
</dbReference>
<dbReference type="PROSITE" id="PS51787">
    <property type="entry name" value="LON_N"/>
    <property type="match status" value="1"/>
</dbReference>
<sequence length="150" mass="16641">LDPGVELPVMSCCLAYPGMPCPLYIFEPQLRGMIRRAVNSGSRRFGLFSSGSPGSPIAEIGTIVQITNHETLPDGRILIDTKGCDRIRVISQRVLDGLVHIKFEFYRDLPVPEQNKEENLQLSLTHLDKYLAIDYSIGLGIQDHPAALSH</sequence>
<dbReference type="Gene3D" id="2.30.130.40">
    <property type="entry name" value="LON domain-like"/>
    <property type="match status" value="1"/>
</dbReference>
<dbReference type="InterPro" id="IPR046336">
    <property type="entry name" value="Lon_prtase_N_sf"/>
</dbReference>